<gene>
    <name evidence="3" type="ORF">C8E89_11646</name>
</gene>
<proteinExistence type="inferred from homology"/>
<comment type="similarity">
    <text evidence="1">Belongs to the transferase hexapeptide repeat family.</text>
</comment>
<dbReference type="EMBL" id="QJJU01000016">
    <property type="protein sequence ID" value="PXX05736.1"/>
    <property type="molecule type" value="Genomic_DNA"/>
</dbReference>
<comment type="caution">
    <text evidence="3">The sequence shown here is derived from an EMBL/GenBank/DDBJ whole genome shotgun (WGS) entry which is preliminary data.</text>
</comment>
<keyword evidence="2 3" id="KW-0808">Transferase</keyword>
<reference evidence="4" key="1">
    <citation type="submission" date="2018-05" db="EMBL/GenBank/DDBJ databases">
        <authorList>
            <person name="Deangelis K."/>
            <person name="Huntemann M."/>
            <person name="Clum A."/>
            <person name="Pillay M."/>
            <person name="Palaniappan K."/>
            <person name="Varghese N."/>
            <person name="Mikhailova N."/>
            <person name="Stamatis D."/>
            <person name="Reddy T."/>
            <person name="Daum C."/>
            <person name="Shapiro N."/>
            <person name="Ivanova N."/>
            <person name="Kyrpides N."/>
            <person name="Woyke T."/>
        </authorList>
    </citation>
    <scope>NUCLEOTIDE SEQUENCE [LARGE SCALE GENOMIC DNA]</scope>
    <source>
        <strain evidence="4">GAS496</strain>
    </source>
</reference>
<organism evidence="3 4">
    <name type="scientific">Mycolicibacterium moriokaense</name>
    <dbReference type="NCBI Taxonomy" id="39691"/>
    <lineage>
        <taxon>Bacteria</taxon>
        <taxon>Bacillati</taxon>
        <taxon>Actinomycetota</taxon>
        <taxon>Actinomycetes</taxon>
        <taxon>Mycobacteriales</taxon>
        <taxon>Mycobacteriaceae</taxon>
        <taxon>Mycolicibacterium</taxon>
    </lineage>
</organism>
<dbReference type="GO" id="GO:0008374">
    <property type="term" value="F:O-acyltransferase activity"/>
    <property type="evidence" value="ECO:0007669"/>
    <property type="project" value="TreeGrafter"/>
</dbReference>
<sequence>MTYEPKNADPEEVARRQVAAPGVKLAPPARWTVNEQDELVYYKMQDMGFARKARNRLGELIFNSIVTHIPSHTVRQGFLRLCGATIGKGSCIMRGTTILDIEFLTIGNNTTIGGGCLLDSRAGLWIGDSVTLANNVQLVGGGHNINDPYFLPIPGCPSLVQDHVWIASCAIVIAAFIRRGAVVAAGAVVIKEVGECEIVGGNPAKVIGKRDPDVLTYSASYRPLFG</sequence>
<dbReference type="OrthoDB" id="2643438at2"/>
<name>A0A318HCC9_9MYCO</name>
<dbReference type="RefSeq" id="WP_146221052.1">
    <property type="nucleotide sequence ID" value="NZ_QJJU01000016.1"/>
</dbReference>
<evidence type="ECO:0000256" key="1">
    <source>
        <dbReference type="ARBA" id="ARBA00007274"/>
    </source>
</evidence>
<dbReference type="SUPFAM" id="SSF51161">
    <property type="entry name" value="Trimeric LpxA-like enzymes"/>
    <property type="match status" value="1"/>
</dbReference>
<protein>
    <submittedName>
        <fullName evidence="3">Maltose O-acetyltransferase</fullName>
    </submittedName>
</protein>
<dbReference type="PANTHER" id="PTHR23416:SF23">
    <property type="entry name" value="ACETYLTRANSFERASE C18B11.09C-RELATED"/>
    <property type="match status" value="1"/>
</dbReference>
<dbReference type="InterPro" id="IPR051159">
    <property type="entry name" value="Hexapeptide_acetyltransf"/>
</dbReference>
<keyword evidence="4" id="KW-1185">Reference proteome</keyword>
<evidence type="ECO:0000256" key="2">
    <source>
        <dbReference type="ARBA" id="ARBA00022679"/>
    </source>
</evidence>
<dbReference type="InterPro" id="IPR011004">
    <property type="entry name" value="Trimer_LpxA-like_sf"/>
</dbReference>
<evidence type="ECO:0000313" key="4">
    <source>
        <dbReference type="Proteomes" id="UP000247781"/>
    </source>
</evidence>
<dbReference type="Gene3D" id="2.160.10.10">
    <property type="entry name" value="Hexapeptide repeat proteins"/>
    <property type="match status" value="1"/>
</dbReference>
<accession>A0A318HCC9</accession>
<reference evidence="3 4" key="2">
    <citation type="submission" date="2018-06" db="EMBL/GenBank/DDBJ databases">
        <title>Sequencing of bacterial isolates from soil warming experiment in Harvard Forest, Massachusetts, USA.</title>
        <authorList>
            <person name="Deangelis K.PhD."/>
        </authorList>
    </citation>
    <scope>NUCLEOTIDE SEQUENCE [LARGE SCALE GENOMIC DNA]</scope>
    <source>
        <strain evidence="3 4">GAS496</strain>
    </source>
</reference>
<dbReference type="AlphaFoldDB" id="A0A318HCC9"/>
<evidence type="ECO:0000313" key="3">
    <source>
        <dbReference type="EMBL" id="PXX05736.1"/>
    </source>
</evidence>
<dbReference type="PANTHER" id="PTHR23416">
    <property type="entry name" value="SIALIC ACID SYNTHASE-RELATED"/>
    <property type="match status" value="1"/>
</dbReference>
<dbReference type="GO" id="GO:0005829">
    <property type="term" value="C:cytosol"/>
    <property type="evidence" value="ECO:0007669"/>
    <property type="project" value="TreeGrafter"/>
</dbReference>
<dbReference type="Proteomes" id="UP000247781">
    <property type="component" value="Unassembled WGS sequence"/>
</dbReference>